<dbReference type="EMBL" id="CP036273">
    <property type="protein sequence ID" value="QDU23319.1"/>
    <property type="molecule type" value="Genomic_DNA"/>
</dbReference>
<dbReference type="Proteomes" id="UP000319576">
    <property type="component" value="Chromosome"/>
</dbReference>
<name>A0A517Y0N2_9BACT</name>
<evidence type="ECO:0000313" key="3">
    <source>
        <dbReference type="EMBL" id="QDU23319.1"/>
    </source>
</evidence>
<keyword evidence="2" id="KW-1133">Transmembrane helix</keyword>
<dbReference type="KEGG" id="uli:ETAA1_53180"/>
<keyword evidence="2" id="KW-0472">Membrane</keyword>
<gene>
    <name evidence="3" type="ORF">ETAA1_53180</name>
</gene>
<protein>
    <recommendedName>
        <fullName evidence="5">Zinc finger/thioredoxin putative domain-containing protein</fullName>
    </recommendedName>
</protein>
<feature type="compositionally biased region" description="Pro residues" evidence="1">
    <location>
        <begin position="81"/>
        <end position="98"/>
    </location>
</feature>
<evidence type="ECO:0008006" key="5">
    <source>
        <dbReference type="Google" id="ProtNLM"/>
    </source>
</evidence>
<dbReference type="OrthoDB" id="261253at2"/>
<evidence type="ECO:0000256" key="1">
    <source>
        <dbReference type="SAM" id="MobiDB-lite"/>
    </source>
</evidence>
<feature type="region of interest" description="Disordered" evidence="1">
    <location>
        <begin position="32"/>
        <end position="171"/>
    </location>
</feature>
<proteinExistence type="predicted"/>
<feature type="compositionally biased region" description="Pro residues" evidence="1">
    <location>
        <begin position="42"/>
        <end position="53"/>
    </location>
</feature>
<keyword evidence="4" id="KW-1185">Reference proteome</keyword>
<dbReference type="RefSeq" id="WP_145243493.1">
    <property type="nucleotide sequence ID" value="NZ_CP036273.1"/>
</dbReference>
<evidence type="ECO:0000256" key="2">
    <source>
        <dbReference type="SAM" id="Phobius"/>
    </source>
</evidence>
<feature type="transmembrane region" description="Helical" evidence="2">
    <location>
        <begin position="173"/>
        <end position="198"/>
    </location>
</feature>
<evidence type="ECO:0000313" key="4">
    <source>
        <dbReference type="Proteomes" id="UP000319576"/>
    </source>
</evidence>
<sequence length="376" mass="39235">MPIPVVCANCQTRLNAPDAAAGRKVKCPKCQTVMPVPGTAAPAPPPLPPPPAAPSGGTPFDFGGDSPPPPPRRPSGESRPPRPAPDSPDSPDSPPSPPAGGGSAFDFGAAVESGGGGRARGEREDRPRRRRRDEDDAPPADRPRRPRPDDDAPADDDRPRGRRPAAGGGKSPLLWILLGGGLLLLTCCGGGGVVAYIAMGKVKDAAAQVTKKLDDDMKKAAAAQLPPGWTKFEAPDKSVRAAFPAPFPDDAGLSFTTQSVTGAKAWRSQEADWSLTCTVAVVKFRPTSKAADREKDLKLAAGMMNFAAKDAGGPKTVDWLGGQAKETDAKGGVNQDLSVVTRWVVVGNTGYVAIVQHKDKPEAVRTFFNNVEALSK</sequence>
<feature type="compositionally biased region" description="Basic and acidic residues" evidence="1">
    <location>
        <begin position="139"/>
        <end position="159"/>
    </location>
</feature>
<reference evidence="3 4" key="1">
    <citation type="submission" date="2019-02" db="EMBL/GenBank/DDBJ databases">
        <title>Deep-cultivation of Planctomycetes and their phenomic and genomic characterization uncovers novel biology.</title>
        <authorList>
            <person name="Wiegand S."/>
            <person name="Jogler M."/>
            <person name="Boedeker C."/>
            <person name="Pinto D."/>
            <person name="Vollmers J."/>
            <person name="Rivas-Marin E."/>
            <person name="Kohn T."/>
            <person name="Peeters S.H."/>
            <person name="Heuer A."/>
            <person name="Rast P."/>
            <person name="Oberbeckmann S."/>
            <person name="Bunk B."/>
            <person name="Jeske O."/>
            <person name="Meyerdierks A."/>
            <person name="Storesund J.E."/>
            <person name="Kallscheuer N."/>
            <person name="Luecker S."/>
            <person name="Lage O.M."/>
            <person name="Pohl T."/>
            <person name="Merkel B.J."/>
            <person name="Hornburger P."/>
            <person name="Mueller R.-W."/>
            <person name="Bruemmer F."/>
            <person name="Labrenz M."/>
            <person name="Spormann A.M."/>
            <person name="Op den Camp H."/>
            <person name="Overmann J."/>
            <person name="Amann R."/>
            <person name="Jetten M.S.M."/>
            <person name="Mascher T."/>
            <person name="Medema M.H."/>
            <person name="Devos D.P."/>
            <person name="Kaster A.-K."/>
            <person name="Ovreas L."/>
            <person name="Rohde M."/>
            <person name="Galperin M.Y."/>
            <person name="Jogler C."/>
        </authorList>
    </citation>
    <scope>NUCLEOTIDE SEQUENCE [LARGE SCALE GENOMIC DNA]</scope>
    <source>
        <strain evidence="3 4">ETA_A1</strain>
    </source>
</reference>
<feature type="compositionally biased region" description="Low complexity" evidence="1">
    <location>
        <begin position="54"/>
        <end position="65"/>
    </location>
</feature>
<dbReference type="AlphaFoldDB" id="A0A517Y0N2"/>
<keyword evidence="2" id="KW-0812">Transmembrane</keyword>
<organism evidence="3 4">
    <name type="scientific">Urbifossiella limnaea</name>
    <dbReference type="NCBI Taxonomy" id="2528023"/>
    <lineage>
        <taxon>Bacteria</taxon>
        <taxon>Pseudomonadati</taxon>
        <taxon>Planctomycetota</taxon>
        <taxon>Planctomycetia</taxon>
        <taxon>Gemmatales</taxon>
        <taxon>Gemmataceae</taxon>
        <taxon>Urbifossiella</taxon>
    </lineage>
</organism>
<accession>A0A517Y0N2</accession>